<feature type="region of interest" description="Disordered" evidence="1">
    <location>
        <begin position="523"/>
        <end position="580"/>
    </location>
</feature>
<dbReference type="EMBL" id="FNPB01000010">
    <property type="protein sequence ID" value="SDY29621.1"/>
    <property type="molecule type" value="Genomic_DNA"/>
</dbReference>
<dbReference type="OrthoDB" id="107421at2157"/>
<feature type="transmembrane region" description="Helical" evidence="2">
    <location>
        <begin position="44"/>
        <end position="63"/>
    </location>
</feature>
<dbReference type="STRING" id="660517.SAMN04487946_110117"/>
<dbReference type="PANTHER" id="PTHR34473:SF3">
    <property type="entry name" value="TRANSMEMBRANE PROTEIN-RELATED"/>
    <property type="match status" value="1"/>
</dbReference>
<evidence type="ECO:0000256" key="2">
    <source>
        <dbReference type="SAM" id="Phobius"/>
    </source>
</evidence>
<keyword evidence="5" id="KW-1185">Reference proteome</keyword>
<name>A0A1H3IPK4_9EURY</name>
<evidence type="ECO:0000259" key="3">
    <source>
        <dbReference type="Pfam" id="PF03703"/>
    </source>
</evidence>
<evidence type="ECO:0000256" key="1">
    <source>
        <dbReference type="SAM" id="MobiDB-lite"/>
    </source>
</evidence>
<feature type="domain" description="YdbS-like PH" evidence="3">
    <location>
        <begin position="246"/>
        <end position="324"/>
    </location>
</feature>
<dbReference type="AlphaFoldDB" id="A0A1H3IPK4"/>
<dbReference type="InterPro" id="IPR005182">
    <property type="entry name" value="YdbS-like_PH"/>
</dbReference>
<reference evidence="5" key="1">
    <citation type="submission" date="2016-10" db="EMBL/GenBank/DDBJ databases">
        <authorList>
            <person name="Varghese N."/>
            <person name="Submissions S."/>
        </authorList>
    </citation>
    <scope>NUCLEOTIDE SEQUENCE [LARGE SCALE GENOMIC DNA]</scope>
    <source>
        <strain evidence="5">CGMCC 1.10118</strain>
    </source>
</reference>
<protein>
    <submittedName>
        <fullName evidence="4">Putative membrane protein</fullName>
    </submittedName>
</protein>
<keyword evidence="2" id="KW-0812">Transmembrane</keyword>
<organism evidence="4 5">
    <name type="scientific">Halobellus clavatus</name>
    <dbReference type="NCBI Taxonomy" id="660517"/>
    <lineage>
        <taxon>Archaea</taxon>
        <taxon>Methanobacteriati</taxon>
        <taxon>Methanobacteriota</taxon>
        <taxon>Stenosarchaea group</taxon>
        <taxon>Halobacteria</taxon>
        <taxon>Halobacteriales</taxon>
        <taxon>Haloferacaceae</taxon>
        <taxon>Halobellus</taxon>
    </lineage>
</organism>
<dbReference type="RefSeq" id="WP_089768397.1">
    <property type="nucleotide sequence ID" value="NZ_FNPB01000010.1"/>
</dbReference>
<keyword evidence="2" id="KW-0472">Membrane</keyword>
<dbReference type="PIRSF" id="PIRSF026631">
    <property type="entry name" value="UCP026631"/>
    <property type="match status" value="1"/>
</dbReference>
<dbReference type="PANTHER" id="PTHR34473">
    <property type="entry name" value="UPF0699 TRANSMEMBRANE PROTEIN YDBS"/>
    <property type="match status" value="1"/>
</dbReference>
<evidence type="ECO:0000313" key="4">
    <source>
        <dbReference type="EMBL" id="SDY29621.1"/>
    </source>
</evidence>
<keyword evidence="2" id="KW-1133">Transmembrane helix</keyword>
<feature type="transmembrane region" description="Helical" evidence="2">
    <location>
        <begin position="379"/>
        <end position="397"/>
    </location>
</feature>
<feature type="domain" description="YdbS-like PH" evidence="3">
    <location>
        <begin position="67"/>
        <end position="143"/>
    </location>
</feature>
<gene>
    <name evidence="4" type="ORF">SAMN04487946_110117</name>
</gene>
<feature type="domain" description="YdbS-like PH" evidence="3">
    <location>
        <begin position="397"/>
        <end position="477"/>
    </location>
</feature>
<accession>A0A1H3IPK4</accession>
<evidence type="ECO:0000313" key="5">
    <source>
        <dbReference type="Proteomes" id="UP000199170"/>
    </source>
</evidence>
<dbReference type="Pfam" id="PF03703">
    <property type="entry name" value="bPH_2"/>
    <property type="match status" value="3"/>
</dbReference>
<feature type="transmembrane region" description="Helical" evidence="2">
    <location>
        <begin position="217"/>
        <end position="244"/>
    </location>
</feature>
<feature type="transmembrane region" description="Helical" evidence="2">
    <location>
        <begin position="352"/>
        <end position="373"/>
    </location>
</feature>
<dbReference type="InterPro" id="IPR014529">
    <property type="entry name" value="UCP026631"/>
</dbReference>
<proteinExistence type="predicted"/>
<sequence>MVRSLSPLSVPYRVFQRGSGIAIALLFALGGGFDLPVVGAAGPFVVVGLGVVAATALVGYEVAYVSRFSYELTADTLDIDSGVLSRRSREIPLRRIQNVDISRNVIQRVLGIAVASFETAGGGETEAELRFVSFEEAKRLQRELGRLKRDEDATAEPDAAGAPAGPETTELFALDRGELALLGAFSIDLRVPGLLFVAVSTLGSTVVPQYLTGAGGVAVVGLGVAGVILLALASWVVGAAASIVEYYDFRLVRSGEELQYERGLLQRYDGSIPFDKIQTLTIRDNPLKRRFGYATLYIETAGYGGGDGRSRGSEAAIPLAERDRILDLVEELEPVGDVDFERPPKRARRRYLVRYLFVVGALAAGLYAAQALVSPSIPWWPPLVLAPLAVWYAHATWRHRGHWLGDQHVVTRNGVLRRETKIVPYYRIQTVIDSRNVFQRRLDLATVTVDTAGSLSLGGQDAAAVDITGERADELRTALDARLDQAVDAYRAGRAGIGLEADGTHAETSGPEEVDAGAVTEHVGAGSTERGGPTSPDSEPVADPEGADETDETESSGGNRSGTDETESPGDGQSGIEENG</sequence>
<feature type="transmembrane region" description="Helical" evidence="2">
    <location>
        <begin position="191"/>
        <end position="211"/>
    </location>
</feature>
<feature type="transmembrane region" description="Helical" evidence="2">
    <location>
        <begin position="21"/>
        <end position="38"/>
    </location>
</feature>
<dbReference type="Proteomes" id="UP000199170">
    <property type="component" value="Unassembled WGS sequence"/>
</dbReference>
<feature type="compositionally biased region" description="Acidic residues" evidence="1">
    <location>
        <begin position="540"/>
        <end position="554"/>
    </location>
</feature>